<evidence type="ECO:0000313" key="3">
    <source>
        <dbReference type="Proteomes" id="UP000709336"/>
    </source>
</evidence>
<dbReference type="InterPro" id="IPR039523">
    <property type="entry name" value="RimK-rel_E_lig_ATP-grasp"/>
</dbReference>
<proteinExistence type="predicted"/>
<dbReference type="SUPFAM" id="SSF56059">
    <property type="entry name" value="Glutathione synthetase ATP-binding domain-like"/>
    <property type="match status" value="1"/>
</dbReference>
<dbReference type="Proteomes" id="UP000709336">
    <property type="component" value="Unassembled WGS sequence"/>
</dbReference>
<name>A0ABX1R4Y0_9ALTE</name>
<reference evidence="2 3" key="1">
    <citation type="submission" date="2020-03" db="EMBL/GenBank/DDBJ databases">
        <title>Alteromonas ponticola sp. nov., isolated from seawater.</title>
        <authorList>
            <person name="Yoon J.-H."/>
            <person name="Kim Y.-O."/>
        </authorList>
    </citation>
    <scope>NUCLEOTIDE SEQUENCE [LARGE SCALE GENOMIC DNA]</scope>
    <source>
        <strain evidence="2 3">MYP5</strain>
    </source>
</reference>
<sequence>MKSLKELSERLAVLWKVSGEAGAKNRLTQFLEMFRLAGTRELSPGEYWVYGFHMRDKPKAAIHQYLPARVYFNQVLPKLNRRRSIALLENKWLFFLHFREAKIATPKCYGVFHPASGFSLNGDTLRSPENLVELIRNQEISQFIAKPVDGINGHDIFKVEVEKIGDNELLFKFKDKQLDQRAMIDFLSARLSHTKSSGFLIQDCVEQHPELSRLSPSACVNVRIVTVVHPGGKAVLTSASARLGRVGSVVSNAGSGGMVAKIDIETGKIVHCRNSYRIGAETVKNHPDTNEDIFNFQLPFWQEAVELCLNAAIKLPDANSVGWDVLIQSDGPILLEGNHDWGIISEQLFGTGWLSEKNRSLLTDHGIKLSYDDSPKFRIKKLLQFVN</sequence>
<dbReference type="EMBL" id="JAATNW010000010">
    <property type="protein sequence ID" value="NMH61499.1"/>
    <property type="molecule type" value="Genomic_DNA"/>
</dbReference>
<gene>
    <name evidence="2" type="ORF">HCJ96_15825</name>
</gene>
<evidence type="ECO:0000259" key="1">
    <source>
        <dbReference type="Pfam" id="PF14397"/>
    </source>
</evidence>
<accession>A0ABX1R4Y0</accession>
<dbReference type="Pfam" id="PF14397">
    <property type="entry name" value="ATPgrasp_ST"/>
    <property type="match status" value="1"/>
</dbReference>
<evidence type="ECO:0000313" key="2">
    <source>
        <dbReference type="EMBL" id="NMH61499.1"/>
    </source>
</evidence>
<keyword evidence="3" id="KW-1185">Reference proteome</keyword>
<protein>
    <recommendedName>
        <fullName evidence="1">Alpha-L-glutamate ligase-related protein ATP-grasp domain-containing protein</fullName>
    </recommendedName>
</protein>
<comment type="caution">
    <text evidence="2">The sequence shown here is derived from an EMBL/GenBank/DDBJ whole genome shotgun (WGS) entry which is preliminary data.</text>
</comment>
<dbReference type="RefSeq" id="WP_169212061.1">
    <property type="nucleotide sequence ID" value="NZ_JAATNW010000010.1"/>
</dbReference>
<feature type="domain" description="Alpha-L-glutamate ligase-related protein ATP-grasp" evidence="1">
    <location>
        <begin position="76"/>
        <end position="349"/>
    </location>
</feature>
<organism evidence="2 3">
    <name type="scientific">Alteromonas ponticola</name>
    <dbReference type="NCBI Taxonomy" id="2720613"/>
    <lineage>
        <taxon>Bacteria</taxon>
        <taxon>Pseudomonadati</taxon>
        <taxon>Pseudomonadota</taxon>
        <taxon>Gammaproteobacteria</taxon>
        <taxon>Alteromonadales</taxon>
        <taxon>Alteromonadaceae</taxon>
        <taxon>Alteromonas/Salinimonas group</taxon>
        <taxon>Alteromonas</taxon>
    </lineage>
</organism>